<reference evidence="1" key="1">
    <citation type="submission" date="2020-09" db="EMBL/GenBank/DDBJ databases">
        <authorList>
            <person name="Kikuchi T."/>
        </authorList>
    </citation>
    <scope>NUCLEOTIDE SEQUENCE</scope>
    <source>
        <strain evidence="1">SH1</strain>
    </source>
</reference>
<dbReference type="Proteomes" id="UP000614601">
    <property type="component" value="Unassembled WGS sequence"/>
</dbReference>
<evidence type="ECO:0000313" key="2">
    <source>
        <dbReference type="Proteomes" id="UP000614601"/>
    </source>
</evidence>
<sequence>MPKERNFTSSKLTSNEREISLKRVSEWRLSIQGPSRFPAAHGVPTDSLRAARIGRRLTSTKGLASSNV</sequence>
<accession>A0A811KV80</accession>
<dbReference type="EMBL" id="CAJFCW020000004">
    <property type="protein sequence ID" value="CAG9112110.1"/>
    <property type="molecule type" value="Genomic_DNA"/>
</dbReference>
<proteinExistence type="predicted"/>
<keyword evidence="2" id="KW-1185">Reference proteome</keyword>
<dbReference type="EMBL" id="CAJFDH010000004">
    <property type="protein sequence ID" value="CAD5218913.1"/>
    <property type="molecule type" value="Genomic_DNA"/>
</dbReference>
<name>A0A811KV80_9BILA</name>
<gene>
    <name evidence="1" type="ORF">BOKJ2_LOCUS8123</name>
</gene>
<evidence type="ECO:0000313" key="1">
    <source>
        <dbReference type="EMBL" id="CAD5218913.1"/>
    </source>
</evidence>
<dbReference type="AlphaFoldDB" id="A0A811KV80"/>
<dbReference type="Proteomes" id="UP000783686">
    <property type="component" value="Unassembled WGS sequence"/>
</dbReference>
<organism evidence="1 2">
    <name type="scientific">Bursaphelenchus okinawaensis</name>
    <dbReference type="NCBI Taxonomy" id="465554"/>
    <lineage>
        <taxon>Eukaryota</taxon>
        <taxon>Metazoa</taxon>
        <taxon>Ecdysozoa</taxon>
        <taxon>Nematoda</taxon>
        <taxon>Chromadorea</taxon>
        <taxon>Rhabditida</taxon>
        <taxon>Tylenchina</taxon>
        <taxon>Tylenchomorpha</taxon>
        <taxon>Aphelenchoidea</taxon>
        <taxon>Aphelenchoididae</taxon>
        <taxon>Bursaphelenchus</taxon>
    </lineage>
</organism>
<comment type="caution">
    <text evidence="1">The sequence shown here is derived from an EMBL/GenBank/DDBJ whole genome shotgun (WGS) entry which is preliminary data.</text>
</comment>
<protein>
    <submittedName>
        <fullName evidence="1">Uncharacterized protein</fullName>
    </submittedName>
</protein>